<dbReference type="InterPro" id="IPR011701">
    <property type="entry name" value="MFS"/>
</dbReference>
<evidence type="ECO:0000256" key="3">
    <source>
        <dbReference type="SAM" id="MobiDB-lite"/>
    </source>
</evidence>
<keyword evidence="4" id="KW-1133">Transmembrane helix</keyword>
<feature type="transmembrane region" description="Helical" evidence="4">
    <location>
        <begin position="184"/>
        <end position="202"/>
    </location>
</feature>
<evidence type="ECO:0000313" key="6">
    <source>
        <dbReference type="Proteomes" id="UP000054516"/>
    </source>
</evidence>
<name>A0A1W2TUX3_ROSNE</name>
<feature type="transmembrane region" description="Helical" evidence="4">
    <location>
        <begin position="125"/>
        <end position="144"/>
    </location>
</feature>
<feature type="region of interest" description="Disordered" evidence="3">
    <location>
        <begin position="1"/>
        <end position="43"/>
    </location>
</feature>
<dbReference type="InterPro" id="IPR050327">
    <property type="entry name" value="Proton-linked_MCT"/>
</dbReference>
<organism evidence="5">
    <name type="scientific">Rosellinia necatrix</name>
    <name type="common">White root-rot fungus</name>
    <dbReference type="NCBI Taxonomy" id="77044"/>
    <lineage>
        <taxon>Eukaryota</taxon>
        <taxon>Fungi</taxon>
        <taxon>Dikarya</taxon>
        <taxon>Ascomycota</taxon>
        <taxon>Pezizomycotina</taxon>
        <taxon>Sordariomycetes</taxon>
        <taxon>Xylariomycetidae</taxon>
        <taxon>Xylariales</taxon>
        <taxon>Xylariaceae</taxon>
        <taxon>Rosellinia</taxon>
    </lineage>
</organism>
<dbReference type="SUPFAM" id="SSF103473">
    <property type="entry name" value="MFS general substrate transporter"/>
    <property type="match status" value="1"/>
</dbReference>
<feature type="transmembrane region" description="Helical" evidence="4">
    <location>
        <begin position="214"/>
        <end position="234"/>
    </location>
</feature>
<accession>A0A1W2TUX3</accession>
<feature type="transmembrane region" description="Helical" evidence="4">
    <location>
        <begin position="345"/>
        <end position="367"/>
    </location>
</feature>
<dbReference type="EMBL" id="DF977528">
    <property type="protein sequence ID" value="GAP92390.1"/>
    <property type="molecule type" value="Genomic_DNA"/>
</dbReference>
<comment type="similarity">
    <text evidence="2">Belongs to the major facilitator superfamily. Monocarboxylate porter (TC 2.A.1.13) family.</text>
</comment>
<dbReference type="Pfam" id="PF07690">
    <property type="entry name" value="MFS_1"/>
    <property type="match status" value="1"/>
</dbReference>
<evidence type="ECO:0000256" key="4">
    <source>
        <dbReference type="SAM" id="Phobius"/>
    </source>
</evidence>
<keyword evidence="4" id="KW-0472">Membrane</keyword>
<dbReference type="GO" id="GO:0016020">
    <property type="term" value="C:membrane"/>
    <property type="evidence" value="ECO:0007669"/>
    <property type="project" value="UniProtKB-SubCell"/>
</dbReference>
<dbReference type="InterPro" id="IPR036259">
    <property type="entry name" value="MFS_trans_sf"/>
</dbReference>
<proteinExistence type="inferred from homology"/>
<feature type="transmembrane region" description="Helical" evidence="4">
    <location>
        <begin position="374"/>
        <end position="396"/>
    </location>
</feature>
<dbReference type="OMA" id="AWCNGSI"/>
<protein>
    <submittedName>
        <fullName evidence="5">Putative major facilitator superfamily transporter</fullName>
    </submittedName>
</protein>
<gene>
    <name evidence="5" type="ORF">SAMD00023353_8300250</name>
</gene>
<feature type="transmembrane region" description="Helical" evidence="4">
    <location>
        <begin position="150"/>
        <end position="172"/>
    </location>
</feature>
<keyword evidence="6" id="KW-1185">Reference proteome</keyword>
<dbReference type="OrthoDB" id="6499973at2759"/>
<comment type="subcellular location">
    <subcellularLocation>
        <location evidence="1">Membrane</location>
        <topology evidence="1">Multi-pass membrane protein</topology>
    </subcellularLocation>
</comment>
<feature type="transmembrane region" description="Helical" evidence="4">
    <location>
        <begin position="323"/>
        <end position="339"/>
    </location>
</feature>
<feature type="compositionally biased region" description="Low complexity" evidence="3">
    <location>
        <begin position="31"/>
        <end position="43"/>
    </location>
</feature>
<feature type="transmembrane region" description="Helical" evidence="4">
    <location>
        <begin position="416"/>
        <end position="434"/>
    </location>
</feature>
<keyword evidence="4" id="KW-0812">Transmembrane</keyword>
<dbReference type="Gene3D" id="1.20.1250.20">
    <property type="entry name" value="MFS general substrate transporter like domains"/>
    <property type="match status" value="2"/>
</dbReference>
<evidence type="ECO:0000256" key="2">
    <source>
        <dbReference type="ARBA" id="ARBA00006727"/>
    </source>
</evidence>
<sequence>MSESEKTLGPSSPPITQNPTQDEAQLARMRQQQQQQQQQQPQAQEEFKEGGYGWIVVAAVFILNAHTWGLNSSYAVFLAYYIRTNTFQTTDLGYAFIGGLSLSIAFLVSPLATFLAGWEKCGTRLTIFIGVLFEVIAFIGSSFATELWHIILSQGVSFGLGMGLTFVTSAPVPAQWFQKKRSLANGWVAAGSGFGGLTYSLATNAMIQNIGLAWTFRTLAIICFVVNGIASFFIRDRNKAVSSVHVAFNWRLFKRPAFVMFQIWMTLSLIGYTILVFSIVAYCQAVGLTPSQASLVGALFNLAQGVGRPAIGLSSDAVGRLNIANLSTLWCGILCLFVWTFGARTFAGCIVFALLSGPVAGVMWATVSPICAEVVGLAMIPSALSITWLVLVLPATFAEVIGLSLRTPGTWGYRDVQLFTGFMYLGAFIFGWVLRAWKVWEMEQAHLGKEQRELAIRDDGVVPPPSAELRRQASGASTVKEKVLHVQGLWSIQRV</sequence>
<dbReference type="AlphaFoldDB" id="A0A1W2TUX3"/>
<dbReference type="PANTHER" id="PTHR11360">
    <property type="entry name" value="MONOCARBOXYLATE TRANSPORTER"/>
    <property type="match status" value="1"/>
</dbReference>
<reference evidence="5" key="1">
    <citation type="submission" date="2016-03" db="EMBL/GenBank/DDBJ databases">
        <title>Draft genome sequence of Rosellinia necatrix.</title>
        <authorList>
            <person name="Kanematsu S."/>
        </authorList>
    </citation>
    <scope>NUCLEOTIDE SEQUENCE [LARGE SCALE GENOMIC DNA]</scope>
    <source>
        <strain evidence="5">W97</strain>
    </source>
</reference>
<feature type="transmembrane region" description="Helical" evidence="4">
    <location>
        <begin position="94"/>
        <end position="118"/>
    </location>
</feature>
<feature type="transmembrane region" description="Helical" evidence="4">
    <location>
        <begin position="52"/>
        <end position="82"/>
    </location>
</feature>
<feature type="transmembrane region" description="Helical" evidence="4">
    <location>
        <begin position="258"/>
        <end position="281"/>
    </location>
</feature>
<feature type="compositionally biased region" description="Polar residues" evidence="3">
    <location>
        <begin position="14"/>
        <end position="23"/>
    </location>
</feature>
<evidence type="ECO:0000313" key="5">
    <source>
        <dbReference type="EMBL" id="GAP92390.1"/>
    </source>
</evidence>
<dbReference type="PANTHER" id="PTHR11360:SF315">
    <property type="entry name" value="TRANSPORTER MCH2-RELATED"/>
    <property type="match status" value="1"/>
</dbReference>
<evidence type="ECO:0000256" key="1">
    <source>
        <dbReference type="ARBA" id="ARBA00004141"/>
    </source>
</evidence>
<dbReference type="GO" id="GO:0022857">
    <property type="term" value="F:transmembrane transporter activity"/>
    <property type="evidence" value="ECO:0007669"/>
    <property type="project" value="InterPro"/>
</dbReference>
<dbReference type="Proteomes" id="UP000054516">
    <property type="component" value="Unassembled WGS sequence"/>
</dbReference>